<protein>
    <submittedName>
        <fullName evidence="2">Uncharacterized protein</fullName>
    </submittedName>
</protein>
<dbReference type="RefSeq" id="WP_083083120.1">
    <property type="nucleotide sequence ID" value="NZ_MVHU01000061.1"/>
</dbReference>
<proteinExistence type="predicted"/>
<comment type="caution">
    <text evidence="2">The sequence shown here is derived from an EMBL/GenBank/DDBJ whole genome shotgun (WGS) entry which is preliminary data.</text>
</comment>
<organism evidence="2 3">
    <name type="scientific">Mycolicibacter kumamotonensis</name>
    <dbReference type="NCBI Taxonomy" id="354243"/>
    <lineage>
        <taxon>Bacteria</taxon>
        <taxon>Bacillati</taxon>
        <taxon>Actinomycetota</taxon>
        <taxon>Actinomycetes</taxon>
        <taxon>Mycobacteriales</taxon>
        <taxon>Mycobacteriaceae</taxon>
        <taxon>Mycolicibacter</taxon>
    </lineage>
</organism>
<keyword evidence="1" id="KW-1133">Transmembrane helix</keyword>
<keyword evidence="1" id="KW-0812">Transmembrane</keyword>
<feature type="transmembrane region" description="Helical" evidence="1">
    <location>
        <begin position="12"/>
        <end position="40"/>
    </location>
</feature>
<evidence type="ECO:0000313" key="3">
    <source>
        <dbReference type="Proteomes" id="UP000192713"/>
    </source>
</evidence>
<evidence type="ECO:0000256" key="1">
    <source>
        <dbReference type="SAM" id="Phobius"/>
    </source>
</evidence>
<dbReference type="AlphaFoldDB" id="A0A1X0DS81"/>
<feature type="transmembrane region" description="Helical" evidence="1">
    <location>
        <begin position="60"/>
        <end position="93"/>
    </location>
</feature>
<name>A0A1X0DS81_9MYCO</name>
<accession>A0A1X0DS81</accession>
<sequence length="98" mass="10261">MREKKFTWDARGAVAAGIATVALIATMLAPAVWAPLVSIANTLAVALALRPRQRWDRWDGAAVVVAGAAVLIVLIAPLTAPIVGIASALVIALTLRRR</sequence>
<dbReference type="EMBL" id="MVHU01000061">
    <property type="protein sequence ID" value="ORA75241.1"/>
    <property type="molecule type" value="Genomic_DNA"/>
</dbReference>
<evidence type="ECO:0000313" key="2">
    <source>
        <dbReference type="EMBL" id="ORA75241.1"/>
    </source>
</evidence>
<keyword evidence="1" id="KW-0472">Membrane</keyword>
<reference evidence="2 3" key="1">
    <citation type="submission" date="2017-02" db="EMBL/GenBank/DDBJ databases">
        <title>The new phylogeny of genus Mycobacterium.</title>
        <authorList>
            <person name="Tortoli E."/>
            <person name="Trovato A."/>
            <person name="Cirillo D.M."/>
        </authorList>
    </citation>
    <scope>NUCLEOTIDE SEQUENCE [LARGE SCALE GENOMIC DNA]</scope>
    <source>
        <strain evidence="2 3">DSM 45093</strain>
    </source>
</reference>
<gene>
    <name evidence="2" type="ORF">BST28_22150</name>
</gene>
<dbReference type="Proteomes" id="UP000192713">
    <property type="component" value="Unassembled WGS sequence"/>
</dbReference>